<dbReference type="AlphaFoldDB" id="A0A220S4N2"/>
<feature type="region of interest" description="Disordered" evidence="1">
    <location>
        <begin position="145"/>
        <end position="189"/>
    </location>
</feature>
<dbReference type="SUPFAM" id="SSF89069">
    <property type="entry name" value="N-terminal, cytoplasmic domain of anti-sigmaE factor RseA"/>
    <property type="match status" value="1"/>
</dbReference>
<dbReference type="CDD" id="cd16328">
    <property type="entry name" value="RseA_N"/>
    <property type="match status" value="1"/>
</dbReference>
<evidence type="ECO:0000313" key="4">
    <source>
        <dbReference type="Proteomes" id="UP000198238"/>
    </source>
</evidence>
<dbReference type="InterPro" id="IPR036147">
    <property type="entry name" value="Anti-sigma_E_RseA_N_sf"/>
</dbReference>
<dbReference type="RefSeq" id="WP_089036992.1">
    <property type="nucleotide sequence ID" value="NZ_CP022278.1"/>
</dbReference>
<name>A0A220S4N2_9NEIS</name>
<evidence type="ECO:0000313" key="3">
    <source>
        <dbReference type="EMBL" id="ASK28303.1"/>
    </source>
</evidence>
<dbReference type="InterPro" id="IPR005572">
    <property type="entry name" value="Anti-sigma_E_RseA_N"/>
</dbReference>
<evidence type="ECO:0000256" key="1">
    <source>
        <dbReference type="SAM" id="MobiDB-lite"/>
    </source>
</evidence>
<evidence type="ECO:0000259" key="2">
    <source>
        <dbReference type="Pfam" id="PF03872"/>
    </source>
</evidence>
<organism evidence="3 4">
    <name type="scientific">Neisseria chenwenguii</name>
    <dbReference type="NCBI Taxonomy" id="1853278"/>
    <lineage>
        <taxon>Bacteria</taxon>
        <taxon>Pseudomonadati</taxon>
        <taxon>Pseudomonadota</taxon>
        <taxon>Betaproteobacteria</taxon>
        <taxon>Neisseriales</taxon>
        <taxon>Neisseriaceae</taxon>
        <taxon>Neisseria</taxon>
    </lineage>
</organism>
<dbReference type="PANTHER" id="PTHR38104:SF1">
    <property type="entry name" value="ANTI-SIGMA-E FACTOR RSEA"/>
    <property type="match status" value="1"/>
</dbReference>
<dbReference type="GO" id="GO:0016989">
    <property type="term" value="F:sigma factor antagonist activity"/>
    <property type="evidence" value="ECO:0007669"/>
    <property type="project" value="InterPro"/>
</dbReference>
<feature type="domain" description="Anti sigma-E protein RseA N-terminal" evidence="2">
    <location>
        <begin position="10"/>
        <end position="62"/>
    </location>
</feature>
<dbReference type="EMBL" id="CP022278">
    <property type="protein sequence ID" value="ASK28303.1"/>
    <property type="molecule type" value="Genomic_DNA"/>
</dbReference>
<dbReference type="KEGG" id="nei:BG910_11670"/>
<feature type="compositionally biased region" description="Polar residues" evidence="1">
    <location>
        <begin position="163"/>
        <end position="172"/>
    </location>
</feature>
<dbReference type="Gene3D" id="1.10.10.880">
    <property type="entry name" value="Anti sigma-E protein RseA, N-terminal domain"/>
    <property type="match status" value="1"/>
</dbReference>
<dbReference type="InterPro" id="IPR052383">
    <property type="entry name" value="Anti-sigma-E_RseA-like"/>
</dbReference>
<proteinExistence type="predicted"/>
<reference evidence="3 4" key="1">
    <citation type="submission" date="2017-06" db="EMBL/GenBank/DDBJ databases">
        <title>Neisseria chenwenguii sp. nov., isolated from the intestinal contents of Tibetan Plateau Pika in Yushu, Qinghai Province, China.</title>
        <authorList>
            <person name="Zhang G."/>
        </authorList>
    </citation>
    <scope>NUCLEOTIDE SEQUENCE [LARGE SCALE GENOMIC DNA]</scope>
    <source>
        <strain evidence="3 4">10023</strain>
    </source>
</reference>
<protein>
    <submittedName>
        <fullName evidence="3">Anti-sigma factor</fullName>
    </submittedName>
</protein>
<keyword evidence="4" id="KW-1185">Reference proteome</keyword>
<sequence length="189" mass="20197">MNTTINETYEYVSIAADDEELSEVFIDRLLNDDEAARKWYEYHLIGDCIRNEREAAGRDAGFLKNADFQAALAEISAEHQARSGNTPKAAAKPAEAANHTFKGFAVAASLAAVAVSVWQFWPQADQGATPVAAEQTRPADNNVVSVGGHADKTASAPVVPNASKDTQTTESRSAVGVEANKAAQQQLVH</sequence>
<dbReference type="OrthoDB" id="8606663at2"/>
<accession>A0A220S4N2</accession>
<dbReference type="PANTHER" id="PTHR38104">
    <property type="match status" value="1"/>
</dbReference>
<dbReference type="Proteomes" id="UP000198238">
    <property type="component" value="Chromosome"/>
</dbReference>
<dbReference type="Pfam" id="PF03872">
    <property type="entry name" value="RseA_N"/>
    <property type="match status" value="1"/>
</dbReference>
<gene>
    <name evidence="3" type="ORF">BG910_11670</name>
</gene>